<feature type="transmembrane region" description="Helical" evidence="7">
    <location>
        <begin position="463"/>
        <end position="488"/>
    </location>
</feature>
<dbReference type="Pfam" id="PF00069">
    <property type="entry name" value="Pkinase"/>
    <property type="match status" value="1"/>
</dbReference>
<dbReference type="EMBL" id="SJPO01000015">
    <property type="protein sequence ID" value="TWT66720.1"/>
    <property type="molecule type" value="Genomic_DNA"/>
</dbReference>
<dbReference type="GO" id="GO:0005524">
    <property type="term" value="F:ATP binding"/>
    <property type="evidence" value="ECO:0007669"/>
    <property type="project" value="UniProtKB-UniRule"/>
</dbReference>
<feature type="transmembrane region" description="Helical" evidence="7">
    <location>
        <begin position="642"/>
        <end position="661"/>
    </location>
</feature>
<feature type="region of interest" description="Disordered" evidence="6">
    <location>
        <begin position="1"/>
        <end position="45"/>
    </location>
</feature>
<dbReference type="PANTHER" id="PTHR43289">
    <property type="entry name" value="MITOGEN-ACTIVATED PROTEIN KINASE KINASE KINASE 20-RELATED"/>
    <property type="match status" value="1"/>
</dbReference>
<evidence type="ECO:0000256" key="5">
    <source>
        <dbReference type="PROSITE-ProRule" id="PRU10141"/>
    </source>
</evidence>
<feature type="transmembrane region" description="Helical" evidence="7">
    <location>
        <begin position="509"/>
        <end position="535"/>
    </location>
</feature>
<dbReference type="InterPro" id="IPR011009">
    <property type="entry name" value="Kinase-like_dom_sf"/>
</dbReference>
<dbReference type="PROSITE" id="PS00108">
    <property type="entry name" value="PROTEIN_KINASE_ST"/>
    <property type="match status" value="1"/>
</dbReference>
<keyword evidence="1 9" id="KW-0808">Transferase</keyword>
<evidence type="ECO:0000256" key="7">
    <source>
        <dbReference type="SAM" id="Phobius"/>
    </source>
</evidence>
<keyword evidence="3 9" id="KW-0418">Kinase</keyword>
<keyword evidence="10" id="KW-1185">Reference proteome</keyword>
<dbReference type="RefSeq" id="WP_146591354.1">
    <property type="nucleotide sequence ID" value="NZ_SJPO01000015.1"/>
</dbReference>
<dbReference type="Gene3D" id="3.30.200.20">
    <property type="entry name" value="Phosphorylase Kinase, domain 1"/>
    <property type="match status" value="1"/>
</dbReference>
<gene>
    <name evidence="9" type="primary">pknF_3</name>
    <name evidence="9" type="ORF">Pla123a_46070</name>
</gene>
<dbReference type="SMART" id="SM00220">
    <property type="entry name" value="S_TKc"/>
    <property type="match status" value="1"/>
</dbReference>
<dbReference type="PANTHER" id="PTHR43289:SF34">
    <property type="entry name" value="SERINE_THREONINE-PROTEIN KINASE YBDM-RELATED"/>
    <property type="match status" value="1"/>
</dbReference>
<feature type="compositionally biased region" description="Basic and acidic residues" evidence="6">
    <location>
        <begin position="1"/>
        <end position="13"/>
    </location>
</feature>
<accession>A0A5C5XV19</accession>
<feature type="compositionally biased region" description="Polar residues" evidence="6">
    <location>
        <begin position="34"/>
        <end position="43"/>
    </location>
</feature>
<evidence type="ECO:0000256" key="4">
    <source>
        <dbReference type="ARBA" id="ARBA00022840"/>
    </source>
</evidence>
<sequence>MAHEPPDSSRHGDSGPSADAAAEPTLPQQLPEVASSQRATLDSRNTDVRLAEDETAAAPSFRPPIAAANPDRGIGALAHGEQIDDFIVERVLGKGAFGVVYLARQVSLDRQVALKVGANEGSEGRTMARLEHDYIVQVFSESIDATGRLRLLCMQLVPGASLEGVIHNLHRRDAEGRCGWSGADYLAVVESRAQIHDVLDTTAIRDRELIAGFDCVQTAAWVGGRLAEAIDYAHRQGVLHRDIKPANILVNQYGRPMLADFNISLRAAEDGAPSDTAFGGTLAFMAPEHLDAFSNQNGATVDDVDEQSDVYSLAIVVYELLTGGRPFCEVRRSENRTRFVRDLADARRAAPPPLTDEPPSARKTLLRVTARGLEGQKGDRWRSGAEFAAALDGCREMRTAERDLPAPKWFTKSAWKAPFLWFALLAVGPQIIGSVVNIAYNFAEIVGSLEREQSDLFFSRLVPIYNGLVYPLLVAVGVAVVAPVYRVWRQLHSSQRVSEEAVAEARKRAVALPYWMLGIAAAGWLPGGLVFPWLIDRLLDQPVDGQVYLSFVMSFTLSGLIAVAYSVCGLQILVLQVLYPRLWNDPTSFRQVARSELANTPFRLWLINLLSAVIPLVASVIVLAPPAVAAFRNGERTVTEPIGVRLLLLALILLGIAGFQITSAATRRMSRSYNALIGAQS</sequence>
<dbReference type="AlphaFoldDB" id="A0A5C5XV19"/>
<feature type="binding site" evidence="5">
    <location>
        <position position="115"/>
    </location>
    <ligand>
        <name>ATP</name>
        <dbReference type="ChEBI" id="CHEBI:30616"/>
    </ligand>
</feature>
<dbReference type="SUPFAM" id="SSF56112">
    <property type="entry name" value="Protein kinase-like (PK-like)"/>
    <property type="match status" value="1"/>
</dbReference>
<dbReference type="InterPro" id="IPR008271">
    <property type="entry name" value="Ser/Thr_kinase_AS"/>
</dbReference>
<dbReference type="Proteomes" id="UP000318478">
    <property type="component" value="Unassembled WGS sequence"/>
</dbReference>
<dbReference type="PROSITE" id="PS50011">
    <property type="entry name" value="PROTEIN_KINASE_DOM"/>
    <property type="match status" value="1"/>
</dbReference>
<dbReference type="OrthoDB" id="6111975at2"/>
<dbReference type="PROSITE" id="PS00107">
    <property type="entry name" value="PROTEIN_KINASE_ATP"/>
    <property type="match status" value="1"/>
</dbReference>
<feature type="transmembrane region" description="Helical" evidence="7">
    <location>
        <begin position="547"/>
        <end position="579"/>
    </location>
</feature>
<name>A0A5C5XV19_9BACT</name>
<dbReference type="Gene3D" id="1.10.510.10">
    <property type="entry name" value="Transferase(Phosphotransferase) domain 1"/>
    <property type="match status" value="1"/>
</dbReference>
<keyword evidence="7" id="KW-0472">Membrane</keyword>
<organism evidence="9 10">
    <name type="scientific">Posidoniimonas polymericola</name>
    <dbReference type="NCBI Taxonomy" id="2528002"/>
    <lineage>
        <taxon>Bacteria</taxon>
        <taxon>Pseudomonadati</taxon>
        <taxon>Planctomycetota</taxon>
        <taxon>Planctomycetia</taxon>
        <taxon>Pirellulales</taxon>
        <taxon>Lacipirellulaceae</taxon>
        <taxon>Posidoniimonas</taxon>
    </lineage>
</organism>
<evidence type="ECO:0000313" key="9">
    <source>
        <dbReference type="EMBL" id="TWT66720.1"/>
    </source>
</evidence>
<evidence type="ECO:0000256" key="6">
    <source>
        <dbReference type="SAM" id="MobiDB-lite"/>
    </source>
</evidence>
<keyword evidence="7" id="KW-0812">Transmembrane</keyword>
<dbReference type="InterPro" id="IPR000719">
    <property type="entry name" value="Prot_kinase_dom"/>
</dbReference>
<keyword evidence="2 5" id="KW-0547">Nucleotide-binding</keyword>
<evidence type="ECO:0000313" key="10">
    <source>
        <dbReference type="Proteomes" id="UP000318478"/>
    </source>
</evidence>
<dbReference type="CDD" id="cd14014">
    <property type="entry name" value="STKc_PknB_like"/>
    <property type="match status" value="1"/>
</dbReference>
<comment type="caution">
    <text evidence="9">The sequence shown here is derived from an EMBL/GenBank/DDBJ whole genome shotgun (WGS) entry which is preliminary data.</text>
</comment>
<feature type="domain" description="Protein kinase" evidence="8">
    <location>
        <begin position="86"/>
        <end position="420"/>
    </location>
</feature>
<dbReference type="EC" id="2.7.11.1" evidence="9"/>
<proteinExistence type="predicted"/>
<dbReference type="InterPro" id="IPR017441">
    <property type="entry name" value="Protein_kinase_ATP_BS"/>
</dbReference>
<dbReference type="GO" id="GO:0004674">
    <property type="term" value="F:protein serine/threonine kinase activity"/>
    <property type="evidence" value="ECO:0007669"/>
    <property type="project" value="UniProtKB-EC"/>
</dbReference>
<evidence type="ECO:0000256" key="1">
    <source>
        <dbReference type="ARBA" id="ARBA00022679"/>
    </source>
</evidence>
<feature type="transmembrane region" description="Helical" evidence="7">
    <location>
        <begin position="600"/>
        <end position="622"/>
    </location>
</feature>
<evidence type="ECO:0000256" key="3">
    <source>
        <dbReference type="ARBA" id="ARBA00022777"/>
    </source>
</evidence>
<reference evidence="9 10" key="1">
    <citation type="submission" date="2019-02" db="EMBL/GenBank/DDBJ databases">
        <title>Deep-cultivation of Planctomycetes and their phenomic and genomic characterization uncovers novel biology.</title>
        <authorList>
            <person name="Wiegand S."/>
            <person name="Jogler M."/>
            <person name="Boedeker C."/>
            <person name="Pinto D."/>
            <person name="Vollmers J."/>
            <person name="Rivas-Marin E."/>
            <person name="Kohn T."/>
            <person name="Peeters S.H."/>
            <person name="Heuer A."/>
            <person name="Rast P."/>
            <person name="Oberbeckmann S."/>
            <person name="Bunk B."/>
            <person name="Jeske O."/>
            <person name="Meyerdierks A."/>
            <person name="Storesund J.E."/>
            <person name="Kallscheuer N."/>
            <person name="Luecker S."/>
            <person name="Lage O.M."/>
            <person name="Pohl T."/>
            <person name="Merkel B.J."/>
            <person name="Hornburger P."/>
            <person name="Mueller R.-W."/>
            <person name="Bruemmer F."/>
            <person name="Labrenz M."/>
            <person name="Spormann A.M."/>
            <person name="Op Den Camp H."/>
            <person name="Overmann J."/>
            <person name="Amann R."/>
            <person name="Jetten M.S.M."/>
            <person name="Mascher T."/>
            <person name="Medema M.H."/>
            <person name="Devos D.P."/>
            <person name="Kaster A.-K."/>
            <person name="Ovreas L."/>
            <person name="Rohde M."/>
            <person name="Galperin M.Y."/>
            <person name="Jogler C."/>
        </authorList>
    </citation>
    <scope>NUCLEOTIDE SEQUENCE [LARGE SCALE GENOMIC DNA]</scope>
    <source>
        <strain evidence="9 10">Pla123a</strain>
    </source>
</reference>
<protein>
    <submittedName>
        <fullName evidence="9">Serine/threonine-protein kinase PknF</fullName>
        <ecNumber evidence="9">2.7.11.1</ecNumber>
    </submittedName>
</protein>
<evidence type="ECO:0000256" key="2">
    <source>
        <dbReference type="ARBA" id="ARBA00022741"/>
    </source>
</evidence>
<keyword evidence="7" id="KW-1133">Transmembrane helix</keyword>
<keyword evidence="4 5" id="KW-0067">ATP-binding</keyword>
<evidence type="ECO:0000259" key="8">
    <source>
        <dbReference type="PROSITE" id="PS50011"/>
    </source>
</evidence>